<dbReference type="OrthoDB" id="3197205at2"/>
<evidence type="ECO:0000313" key="2">
    <source>
        <dbReference type="EMBL" id="RDB56033.1"/>
    </source>
</evidence>
<dbReference type="InterPro" id="IPR010398">
    <property type="entry name" value="DUF997"/>
</dbReference>
<organism evidence="2 3">
    <name type="scientific">Senegalimassilia anaerobia</name>
    <dbReference type="NCBI Taxonomy" id="1473216"/>
    <lineage>
        <taxon>Bacteria</taxon>
        <taxon>Bacillati</taxon>
        <taxon>Actinomycetota</taxon>
        <taxon>Coriobacteriia</taxon>
        <taxon>Coriobacteriales</taxon>
        <taxon>Coriobacteriaceae</taxon>
        <taxon>Senegalimassilia</taxon>
    </lineage>
</organism>
<feature type="transmembrane region" description="Helical" evidence="1">
    <location>
        <begin position="20"/>
        <end position="41"/>
    </location>
</feature>
<keyword evidence="1" id="KW-0812">Transmembrane</keyword>
<keyword evidence="3" id="KW-1185">Reference proteome</keyword>
<dbReference type="AlphaFoldDB" id="A0A369L8N9"/>
<dbReference type="EMBL" id="PPTP01000003">
    <property type="protein sequence ID" value="RDB56033.1"/>
    <property type="molecule type" value="Genomic_DNA"/>
</dbReference>
<keyword evidence="1" id="KW-0472">Membrane</keyword>
<evidence type="ECO:0008006" key="4">
    <source>
        <dbReference type="Google" id="ProtNLM"/>
    </source>
</evidence>
<proteinExistence type="predicted"/>
<keyword evidence="1" id="KW-1133">Transmembrane helix</keyword>
<accession>A0A369L8N9</accession>
<gene>
    <name evidence="2" type="ORF">C1880_03805</name>
</gene>
<feature type="transmembrane region" description="Helical" evidence="1">
    <location>
        <begin position="53"/>
        <end position="73"/>
    </location>
</feature>
<protein>
    <recommendedName>
        <fullName evidence="4">DUF997 domain-containing protein</fullName>
    </recommendedName>
</protein>
<dbReference type="RefSeq" id="WP_114620367.1">
    <property type="nucleotide sequence ID" value="NZ_DBEZAN010000001.1"/>
</dbReference>
<dbReference type="Pfam" id="PF06196">
    <property type="entry name" value="DUF997"/>
    <property type="match status" value="1"/>
</dbReference>
<reference evidence="2 3" key="1">
    <citation type="journal article" date="2018" name="Elife">
        <title>Discovery and characterization of a prevalent human gut bacterial enzyme sufficient for the inactivation of a family of plant toxins.</title>
        <authorList>
            <person name="Koppel N."/>
            <person name="Bisanz J.E."/>
            <person name="Pandelia M.E."/>
            <person name="Turnbaugh P.J."/>
            <person name="Balskus E.P."/>
        </authorList>
    </citation>
    <scope>NUCLEOTIDE SEQUENCE [LARGE SCALE GENOMIC DNA]</scope>
    <source>
        <strain evidence="3">anaerobia AP69FAA</strain>
    </source>
</reference>
<evidence type="ECO:0000313" key="3">
    <source>
        <dbReference type="Proteomes" id="UP000253792"/>
    </source>
</evidence>
<evidence type="ECO:0000256" key="1">
    <source>
        <dbReference type="SAM" id="Phobius"/>
    </source>
</evidence>
<comment type="caution">
    <text evidence="2">The sequence shown here is derived from an EMBL/GenBank/DDBJ whole genome shotgun (WGS) entry which is preliminary data.</text>
</comment>
<sequence length="131" mass="13280">MSQSDIRTYAQAMRQANKEARATVAALACIIVVWLVGGFGLAGTDIWVFHTPLWVIGGCVAPWIAAVVAAVVLSRRVFADFDLDEVAGSCPAGSADASGGARGADIAACNGAAAKRDAAGSNVDDAAKDGE</sequence>
<name>A0A369L8N9_9ACTN</name>
<dbReference type="Proteomes" id="UP000253792">
    <property type="component" value="Unassembled WGS sequence"/>
</dbReference>